<keyword evidence="4" id="KW-1003">Cell membrane</keyword>
<evidence type="ECO:0000256" key="4">
    <source>
        <dbReference type="ARBA" id="ARBA00022475"/>
    </source>
</evidence>
<evidence type="ECO:0000256" key="8">
    <source>
        <dbReference type="ARBA" id="ARBA00023136"/>
    </source>
</evidence>
<dbReference type="InterPro" id="IPR043429">
    <property type="entry name" value="ArtM/GltK/GlnP/TcyL/YhdX-like"/>
</dbReference>
<dbReference type="EMBL" id="UHIC01000001">
    <property type="protein sequence ID" value="SUO96375.1"/>
    <property type="molecule type" value="Genomic_DNA"/>
</dbReference>
<dbReference type="PANTHER" id="PTHR30614">
    <property type="entry name" value="MEMBRANE COMPONENT OF AMINO ACID ABC TRANSPORTER"/>
    <property type="match status" value="1"/>
</dbReference>
<proteinExistence type="inferred from homology"/>
<evidence type="ECO:0000313" key="12">
    <source>
        <dbReference type="Proteomes" id="UP000254601"/>
    </source>
</evidence>
<organism evidence="11 12">
    <name type="scientific">Suttonella ornithocola</name>
    <dbReference type="NCBI Taxonomy" id="279832"/>
    <lineage>
        <taxon>Bacteria</taxon>
        <taxon>Pseudomonadati</taxon>
        <taxon>Pseudomonadota</taxon>
        <taxon>Gammaproteobacteria</taxon>
        <taxon>Cardiobacteriales</taxon>
        <taxon>Cardiobacteriaceae</taxon>
        <taxon>Suttonella</taxon>
    </lineage>
</organism>
<gene>
    <name evidence="11" type="primary">yecS</name>
    <name evidence="11" type="ORF">NCTC13337_01833</name>
</gene>
<feature type="transmembrane region" description="Helical" evidence="9">
    <location>
        <begin position="23"/>
        <end position="42"/>
    </location>
</feature>
<evidence type="ECO:0000256" key="3">
    <source>
        <dbReference type="ARBA" id="ARBA00022448"/>
    </source>
</evidence>
<keyword evidence="7 9" id="KW-1133">Transmembrane helix</keyword>
<dbReference type="InterPro" id="IPR010065">
    <property type="entry name" value="AA_ABC_transptr_permease_3TM"/>
</dbReference>
<feature type="transmembrane region" description="Helical" evidence="9">
    <location>
        <begin position="189"/>
        <end position="209"/>
    </location>
</feature>
<evidence type="ECO:0000259" key="10">
    <source>
        <dbReference type="PROSITE" id="PS50928"/>
    </source>
</evidence>
<keyword evidence="6" id="KW-0029">Amino-acid transport</keyword>
<evidence type="ECO:0000256" key="7">
    <source>
        <dbReference type="ARBA" id="ARBA00022989"/>
    </source>
</evidence>
<sequence>MAATNLVKINIMDWLSRPKYRRIGFQILAILVVCGIIGFFLYNMTNNLQRFHQDINFAFLKDRAGFPISQSLISYSDDDNYLSVFWVGLLNTLLVSVLAGIAATILGVLLGVLRLSKNWLVTKIVGAYIDLFRNIPLLLQIFFWYFAVLSVLPPPRTSTLTLGCDEAHSCLAALSNRGLMLASPHWDSLLISTLWLFAAGIAISLTLHFWNHRRQRNTGNFLSLGWLYLFLISVLPVGIYFLLTSPEHYSLPTLKGFNYRGGLTILPELAALWLALTLYSAAYIAEYVRAGIQAVPKGQFEAAASLGLSGNRIMRLVILPQALRVIIPPLTNQYLNVVKNSSLAAAIAYPDLVSVFTGTALNQTGRAVEIISITMAVYLFISLLISLGMSIYNRYTAIKER</sequence>
<evidence type="ECO:0000256" key="5">
    <source>
        <dbReference type="ARBA" id="ARBA00022692"/>
    </source>
</evidence>
<dbReference type="InterPro" id="IPR000515">
    <property type="entry name" value="MetI-like"/>
</dbReference>
<dbReference type="PANTHER" id="PTHR30614:SF37">
    <property type="entry name" value="AMINO-ACID ABC TRANSPORTER PERMEASE PROTEIN YHDX-RELATED"/>
    <property type="match status" value="1"/>
</dbReference>
<evidence type="ECO:0000256" key="6">
    <source>
        <dbReference type="ARBA" id="ARBA00022970"/>
    </source>
</evidence>
<dbReference type="GO" id="GO:0043190">
    <property type="term" value="C:ATP-binding cassette (ABC) transporter complex"/>
    <property type="evidence" value="ECO:0007669"/>
    <property type="project" value="InterPro"/>
</dbReference>
<feature type="transmembrane region" description="Helical" evidence="9">
    <location>
        <begin position="84"/>
        <end position="113"/>
    </location>
</feature>
<evidence type="ECO:0000256" key="2">
    <source>
        <dbReference type="ARBA" id="ARBA00010072"/>
    </source>
</evidence>
<dbReference type="InterPro" id="IPR035906">
    <property type="entry name" value="MetI-like_sf"/>
</dbReference>
<dbReference type="OrthoDB" id="9808531at2"/>
<dbReference type="SUPFAM" id="SSF161098">
    <property type="entry name" value="MetI-like"/>
    <property type="match status" value="2"/>
</dbReference>
<dbReference type="PROSITE" id="PS50928">
    <property type="entry name" value="ABC_TM1"/>
    <property type="match status" value="1"/>
</dbReference>
<dbReference type="Proteomes" id="UP000254601">
    <property type="component" value="Unassembled WGS sequence"/>
</dbReference>
<feature type="transmembrane region" description="Helical" evidence="9">
    <location>
        <begin position="370"/>
        <end position="392"/>
    </location>
</feature>
<dbReference type="GO" id="GO:0006865">
    <property type="term" value="P:amino acid transport"/>
    <property type="evidence" value="ECO:0007669"/>
    <property type="project" value="UniProtKB-KW"/>
</dbReference>
<comment type="subcellular location">
    <subcellularLocation>
        <location evidence="1">Cell inner membrane</location>
        <topology evidence="1">Multi-pass membrane protein</topology>
    </subcellularLocation>
    <subcellularLocation>
        <location evidence="9">Cell membrane</location>
        <topology evidence="9">Multi-pass membrane protein</topology>
    </subcellularLocation>
</comment>
<evidence type="ECO:0000313" key="11">
    <source>
        <dbReference type="EMBL" id="SUO96375.1"/>
    </source>
</evidence>
<evidence type="ECO:0000256" key="1">
    <source>
        <dbReference type="ARBA" id="ARBA00004429"/>
    </source>
</evidence>
<keyword evidence="3 9" id="KW-0813">Transport</keyword>
<keyword evidence="5 9" id="KW-0812">Transmembrane</keyword>
<dbReference type="GO" id="GO:0022857">
    <property type="term" value="F:transmembrane transporter activity"/>
    <property type="evidence" value="ECO:0007669"/>
    <property type="project" value="InterPro"/>
</dbReference>
<reference evidence="11 12" key="1">
    <citation type="submission" date="2018-06" db="EMBL/GenBank/DDBJ databases">
        <authorList>
            <consortium name="Pathogen Informatics"/>
            <person name="Doyle S."/>
        </authorList>
    </citation>
    <scope>NUCLEOTIDE SEQUENCE [LARGE SCALE GENOMIC DNA]</scope>
    <source>
        <strain evidence="11 12">NCTC13337</strain>
    </source>
</reference>
<dbReference type="CDD" id="cd06261">
    <property type="entry name" value="TM_PBP2"/>
    <property type="match status" value="1"/>
</dbReference>
<keyword evidence="12" id="KW-1185">Reference proteome</keyword>
<feature type="transmembrane region" description="Helical" evidence="9">
    <location>
        <begin position="221"/>
        <end position="243"/>
    </location>
</feature>
<dbReference type="Pfam" id="PF00528">
    <property type="entry name" value="BPD_transp_1"/>
    <property type="match status" value="1"/>
</dbReference>
<accession>A0A380MUX3</accession>
<dbReference type="RefSeq" id="WP_084601646.1">
    <property type="nucleotide sequence ID" value="NZ_LWHB01000061.1"/>
</dbReference>
<name>A0A380MUX3_9GAMM</name>
<evidence type="ECO:0000256" key="9">
    <source>
        <dbReference type="RuleBase" id="RU363032"/>
    </source>
</evidence>
<feature type="transmembrane region" description="Helical" evidence="9">
    <location>
        <begin position="134"/>
        <end position="152"/>
    </location>
</feature>
<protein>
    <submittedName>
        <fullName evidence="11">Inner membrane amino-acid ABC transporter permease protein yecS</fullName>
    </submittedName>
</protein>
<dbReference type="Gene3D" id="1.10.3720.10">
    <property type="entry name" value="MetI-like"/>
    <property type="match status" value="2"/>
</dbReference>
<dbReference type="NCBIfam" id="TIGR01726">
    <property type="entry name" value="HEQRo_perm_3TM"/>
    <property type="match status" value="1"/>
</dbReference>
<keyword evidence="8 9" id="KW-0472">Membrane</keyword>
<comment type="similarity">
    <text evidence="2">Belongs to the binding-protein-dependent transport system permease family. HisMQ subfamily.</text>
</comment>
<feature type="domain" description="ABC transmembrane type-1" evidence="10">
    <location>
        <begin position="89"/>
        <end position="389"/>
    </location>
</feature>
<feature type="transmembrane region" description="Helical" evidence="9">
    <location>
        <begin position="263"/>
        <end position="285"/>
    </location>
</feature>
<dbReference type="AlphaFoldDB" id="A0A380MUX3"/>